<keyword evidence="2" id="KW-1185">Reference proteome</keyword>
<evidence type="ECO:0000313" key="2">
    <source>
        <dbReference type="Proteomes" id="UP001574673"/>
    </source>
</evidence>
<accession>A0ABV4UHV5</accession>
<gene>
    <name evidence="1" type="ORF">ABCS64_08980</name>
</gene>
<dbReference type="EMBL" id="JBEUWX010000002">
    <property type="protein sequence ID" value="MFA9950444.1"/>
    <property type="molecule type" value="Genomic_DNA"/>
</dbReference>
<sequence length="47" mass="5292">MFKTNIMIGLLMLALFSHAQYQGWNLFESTASPVPRHAGGLGRTYHK</sequence>
<organism evidence="1 2">
    <name type="scientific">Dentiradicibacter hellwigii</name>
    <dbReference type="NCBI Taxonomy" id="3149053"/>
    <lineage>
        <taxon>Bacteria</taxon>
        <taxon>Pseudomonadati</taxon>
        <taxon>Pseudomonadota</taxon>
        <taxon>Betaproteobacteria</taxon>
        <taxon>Rhodocyclales</taxon>
        <taxon>Rhodocyclaceae</taxon>
        <taxon>Dentiradicibacter</taxon>
    </lineage>
</organism>
<name>A0ABV4UHV5_9RHOO</name>
<evidence type="ECO:0000313" key="1">
    <source>
        <dbReference type="EMBL" id="MFA9950444.1"/>
    </source>
</evidence>
<protein>
    <submittedName>
        <fullName evidence="1">Uncharacterized protein</fullName>
    </submittedName>
</protein>
<reference evidence="2" key="1">
    <citation type="submission" date="2024-06" db="EMBL/GenBank/DDBJ databases">
        <title>Radixoralia hellwigii gen. nov., sp nov., isolated from a root canal in the human oral cavity.</title>
        <authorList>
            <person name="Bartsch S."/>
            <person name="Wittmer A."/>
            <person name="Schulz A.-K."/>
            <person name="Neumann-Schaal M."/>
            <person name="Wolf J."/>
            <person name="Gronow S."/>
            <person name="Tennert C."/>
            <person name="Haecker G."/>
            <person name="Cieplik F."/>
            <person name="Al-Ahmad A."/>
        </authorList>
    </citation>
    <scope>NUCLEOTIDE SEQUENCE [LARGE SCALE GENOMIC DNA]</scope>
    <source>
        <strain evidence="2">Wk13</strain>
    </source>
</reference>
<comment type="caution">
    <text evidence="1">The sequence shown here is derived from an EMBL/GenBank/DDBJ whole genome shotgun (WGS) entry which is preliminary data.</text>
</comment>
<dbReference type="Proteomes" id="UP001574673">
    <property type="component" value="Unassembled WGS sequence"/>
</dbReference>
<proteinExistence type="predicted"/>
<dbReference type="RefSeq" id="WP_418891502.1">
    <property type="nucleotide sequence ID" value="NZ_JBEUWX010000002.1"/>
</dbReference>